<keyword evidence="3" id="KW-0539">Nucleus</keyword>
<dbReference type="GO" id="GO:0006351">
    <property type="term" value="P:DNA-templated transcription"/>
    <property type="evidence" value="ECO:0007669"/>
    <property type="project" value="InterPro"/>
</dbReference>
<evidence type="ECO:0000313" key="5">
    <source>
        <dbReference type="EMBL" id="ENH63494.1"/>
    </source>
</evidence>
<reference evidence="6" key="2">
    <citation type="journal article" date="2014" name="PLoS ONE">
        <title>Genome and Transcriptome Analysis of the Fungal Pathogen Fusarium oxysporum f. sp. cubense Causing Banana Vascular Wilt Disease.</title>
        <authorList>
            <person name="Guo L."/>
            <person name="Han L."/>
            <person name="Yang L."/>
            <person name="Zeng H."/>
            <person name="Fan D."/>
            <person name="Zhu Y."/>
            <person name="Feng Y."/>
            <person name="Wang G."/>
            <person name="Peng C."/>
            <person name="Jiang X."/>
            <person name="Zhou D."/>
            <person name="Ni P."/>
            <person name="Liang C."/>
            <person name="Liu L."/>
            <person name="Wang J."/>
            <person name="Mao C."/>
            <person name="Fang X."/>
            <person name="Peng M."/>
            <person name="Huang J."/>
        </authorList>
    </citation>
    <scope>NUCLEOTIDE SEQUENCE [LARGE SCALE GENOMIC DNA]</scope>
    <source>
        <strain evidence="6">race 1</strain>
    </source>
</reference>
<dbReference type="HOGENOM" id="CLU_1424653_0_0_1"/>
<keyword evidence="2" id="KW-0804">Transcription</keyword>
<keyword evidence="1" id="KW-0805">Transcription regulation</keyword>
<dbReference type="InterPro" id="IPR051127">
    <property type="entry name" value="Fungal_SecMet_Regulators"/>
</dbReference>
<dbReference type="GO" id="GO:0000978">
    <property type="term" value="F:RNA polymerase II cis-regulatory region sequence-specific DNA binding"/>
    <property type="evidence" value="ECO:0007669"/>
    <property type="project" value="TreeGrafter"/>
</dbReference>
<feature type="non-terminal residue" evidence="5">
    <location>
        <position position="1"/>
    </location>
</feature>
<evidence type="ECO:0000313" key="6">
    <source>
        <dbReference type="Proteomes" id="UP000016928"/>
    </source>
</evidence>
<reference evidence="6" key="1">
    <citation type="submission" date="2012-09" db="EMBL/GenBank/DDBJ databases">
        <title>Genome sequencing and comparative transcriptomics of race 1 and race 4 of banana pathogen: Fusarium oxysporum f. sp. cubense.</title>
        <authorList>
            <person name="Fang X."/>
            <person name="Huang J."/>
        </authorList>
    </citation>
    <scope>NUCLEOTIDE SEQUENCE [LARGE SCALE GENOMIC DNA]</scope>
    <source>
        <strain evidence="6">race 1</strain>
    </source>
</reference>
<evidence type="ECO:0000256" key="3">
    <source>
        <dbReference type="ARBA" id="ARBA00023242"/>
    </source>
</evidence>
<dbReference type="GO" id="GO:0000435">
    <property type="term" value="P:positive regulation of transcription from RNA polymerase II promoter by galactose"/>
    <property type="evidence" value="ECO:0007669"/>
    <property type="project" value="TreeGrafter"/>
</dbReference>
<dbReference type="GO" id="GO:0000981">
    <property type="term" value="F:DNA-binding transcription factor activity, RNA polymerase II-specific"/>
    <property type="evidence" value="ECO:0007669"/>
    <property type="project" value="TreeGrafter"/>
</dbReference>
<dbReference type="Pfam" id="PF04082">
    <property type="entry name" value="Fungal_trans"/>
    <property type="match status" value="1"/>
</dbReference>
<dbReference type="CDD" id="cd12148">
    <property type="entry name" value="fungal_TF_MHR"/>
    <property type="match status" value="1"/>
</dbReference>
<evidence type="ECO:0000256" key="2">
    <source>
        <dbReference type="ARBA" id="ARBA00023163"/>
    </source>
</evidence>
<organism evidence="5 6">
    <name type="scientific">Fusarium oxysporum f. sp. cubense (strain race 1)</name>
    <name type="common">Panama disease fungus</name>
    <dbReference type="NCBI Taxonomy" id="1229664"/>
    <lineage>
        <taxon>Eukaryota</taxon>
        <taxon>Fungi</taxon>
        <taxon>Dikarya</taxon>
        <taxon>Ascomycota</taxon>
        <taxon>Pezizomycotina</taxon>
        <taxon>Sordariomycetes</taxon>
        <taxon>Hypocreomycetidae</taxon>
        <taxon>Hypocreales</taxon>
        <taxon>Nectriaceae</taxon>
        <taxon>Fusarium</taxon>
        <taxon>Fusarium oxysporum species complex</taxon>
    </lineage>
</organism>
<accession>N4TLE9</accession>
<dbReference type="GO" id="GO:0005634">
    <property type="term" value="C:nucleus"/>
    <property type="evidence" value="ECO:0007669"/>
    <property type="project" value="TreeGrafter"/>
</dbReference>
<evidence type="ECO:0000256" key="1">
    <source>
        <dbReference type="ARBA" id="ARBA00023015"/>
    </source>
</evidence>
<dbReference type="EMBL" id="KB731230">
    <property type="protein sequence ID" value="ENH63494.1"/>
    <property type="molecule type" value="Genomic_DNA"/>
</dbReference>
<sequence length="191" mass="20951">RTLESLTKSLGQCNSISTRLFPGHDISVLLPLSRQELYELLDNPTPCKAAEVLPSPSCSPPKDSLNLGKKPAQDNRAIVNVSAIIRMASALGLHREPAGQDGKILVAVELRRRTWLSLVCPDTRTTTTLGHPPFGHCGPPINTQPPRLSIEQEDQDSILHTEVVYCLHNIRLSKIATEIYDILALIPSQNP</sequence>
<proteinExistence type="predicted"/>
<name>N4TLE9_FUSC1</name>
<dbReference type="Proteomes" id="UP000016928">
    <property type="component" value="Unassembled WGS sequence"/>
</dbReference>
<feature type="domain" description="Xylanolytic transcriptional activator regulatory" evidence="4">
    <location>
        <begin position="83"/>
        <end position="164"/>
    </location>
</feature>
<dbReference type="VEuPathDB" id="FungiDB:FOC1_g10000148"/>
<dbReference type="PANTHER" id="PTHR47424">
    <property type="entry name" value="REGULATORY PROTEIN GAL4"/>
    <property type="match status" value="1"/>
</dbReference>
<dbReference type="AlphaFoldDB" id="N4TLE9"/>
<dbReference type="GO" id="GO:0008270">
    <property type="term" value="F:zinc ion binding"/>
    <property type="evidence" value="ECO:0007669"/>
    <property type="project" value="InterPro"/>
</dbReference>
<evidence type="ECO:0000259" key="4">
    <source>
        <dbReference type="Pfam" id="PF04082"/>
    </source>
</evidence>
<dbReference type="InterPro" id="IPR007219">
    <property type="entry name" value="XnlR_reg_dom"/>
</dbReference>
<dbReference type="PANTHER" id="PTHR47424:SF5">
    <property type="entry name" value="ZN(II)2CYS6 TRANSCRIPTION FACTOR (EUROFUNG)"/>
    <property type="match status" value="1"/>
</dbReference>
<protein>
    <recommendedName>
        <fullName evidence="4">Xylanolytic transcriptional activator regulatory domain-containing protein</fullName>
    </recommendedName>
</protein>
<gene>
    <name evidence="5" type="ORF">FOC1_g10000148</name>
</gene>